<reference evidence="2" key="1">
    <citation type="submission" date="2021-05" db="EMBL/GenBank/DDBJ databases">
        <authorList>
            <person name="Alioto T."/>
            <person name="Alioto T."/>
            <person name="Gomez Garrido J."/>
        </authorList>
    </citation>
    <scope>NUCLEOTIDE SEQUENCE</scope>
</reference>
<evidence type="ECO:0000256" key="1">
    <source>
        <dbReference type="SAM" id="MobiDB-lite"/>
    </source>
</evidence>
<accession>A0A8D8MML4</accession>
<feature type="region of interest" description="Disordered" evidence="1">
    <location>
        <begin position="70"/>
        <end position="130"/>
    </location>
</feature>
<dbReference type="EMBL" id="HBUE01208549">
    <property type="protein sequence ID" value="CAG6533290.1"/>
    <property type="molecule type" value="Transcribed_RNA"/>
</dbReference>
<dbReference type="EMBL" id="HBUE01314890">
    <property type="protein sequence ID" value="CAG6585170.1"/>
    <property type="molecule type" value="Transcribed_RNA"/>
</dbReference>
<evidence type="ECO:0000313" key="2">
    <source>
        <dbReference type="EMBL" id="CAG6533290.1"/>
    </source>
</evidence>
<dbReference type="AlphaFoldDB" id="A0A8D8MML4"/>
<name>A0A8D8MML4_CULPI</name>
<protein>
    <submittedName>
        <fullName evidence="2">(northern house mosquito) hypothetical protein</fullName>
    </submittedName>
</protein>
<sequence length="165" mass="17322">MYHYRHRPASRFRQTCAASCSVPRPNSPRRCRFRCEIPPPPSPARPHHVAAAAAHRRNLRCFHRGNCCDPRPTIDPGYGGGGDGARGSTWPRGDGDGGGAGGGRSPSPTPTNCGTSDFHSRPESGVAGSHCDGAGNRPHRCCCGHRSGHPPPCPGPAEGCSPGCR</sequence>
<proteinExistence type="predicted"/>
<organism evidence="2">
    <name type="scientific">Culex pipiens</name>
    <name type="common">House mosquito</name>
    <dbReference type="NCBI Taxonomy" id="7175"/>
    <lineage>
        <taxon>Eukaryota</taxon>
        <taxon>Metazoa</taxon>
        <taxon>Ecdysozoa</taxon>
        <taxon>Arthropoda</taxon>
        <taxon>Hexapoda</taxon>
        <taxon>Insecta</taxon>
        <taxon>Pterygota</taxon>
        <taxon>Neoptera</taxon>
        <taxon>Endopterygota</taxon>
        <taxon>Diptera</taxon>
        <taxon>Nematocera</taxon>
        <taxon>Culicoidea</taxon>
        <taxon>Culicidae</taxon>
        <taxon>Culicinae</taxon>
        <taxon>Culicini</taxon>
        <taxon>Culex</taxon>
        <taxon>Culex</taxon>
    </lineage>
</organism>